<evidence type="ECO:0008006" key="3">
    <source>
        <dbReference type="Google" id="ProtNLM"/>
    </source>
</evidence>
<dbReference type="AlphaFoldDB" id="A0A5A9X8V3"/>
<evidence type="ECO:0000313" key="1">
    <source>
        <dbReference type="EMBL" id="KAA0888835.1"/>
    </source>
</evidence>
<evidence type="ECO:0000313" key="2">
    <source>
        <dbReference type="Proteomes" id="UP000324298"/>
    </source>
</evidence>
<sequence length="188" mass="19644">MKNYHVRVLAIISVFFSFVGCGGGGSQNLGQGKTVNLSSSITSGTSLAASTSVSNFSDMAGLSYTLTSVPLSNINGTITASDIAITNYKVTYTYTGNANSSDNNKYPIPEFSLNLGGKVPAGGTLLLSGSPMIQPAVKDYIQKNYSAVFSNFSGNVLTYNATVTFSGNEINTNTPISTTTNATVWISK</sequence>
<dbReference type="EMBL" id="SRSD01000010">
    <property type="protein sequence ID" value="KAA0888835.1"/>
    <property type="molecule type" value="Genomic_DNA"/>
</dbReference>
<dbReference type="PROSITE" id="PS51257">
    <property type="entry name" value="PROKAR_LIPOPROTEIN"/>
    <property type="match status" value="1"/>
</dbReference>
<dbReference type="Proteomes" id="UP000324298">
    <property type="component" value="Unassembled WGS sequence"/>
</dbReference>
<protein>
    <recommendedName>
        <fullName evidence="3">Lipoprotein</fullName>
    </recommendedName>
</protein>
<comment type="caution">
    <text evidence="1">The sequence shown here is derived from an EMBL/GenBank/DDBJ whole genome shotgun (WGS) entry which is preliminary data.</text>
</comment>
<gene>
    <name evidence="1" type="ORF">ET418_15770</name>
</gene>
<keyword evidence="2" id="KW-1185">Reference proteome</keyword>
<dbReference type="RefSeq" id="WP_149309225.1">
    <property type="nucleotide sequence ID" value="NZ_SRSD01000010.1"/>
</dbReference>
<reference evidence="1 2" key="1">
    <citation type="submission" date="2019-04" db="EMBL/GenBank/DDBJ databases">
        <title>Geobacter ruber sp. nov., ferric-reducing bacteria isolated from paddy soil.</title>
        <authorList>
            <person name="Xu Z."/>
            <person name="Masuda Y."/>
            <person name="Itoh H."/>
            <person name="Senoo K."/>
        </authorList>
    </citation>
    <scope>NUCLEOTIDE SEQUENCE [LARGE SCALE GENOMIC DNA]</scope>
    <source>
        <strain evidence="1 2">Red88</strain>
    </source>
</reference>
<organism evidence="1 2">
    <name type="scientific">Oryzomonas rubra</name>
    <dbReference type="NCBI Taxonomy" id="2509454"/>
    <lineage>
        <taxon>Bacteria</taxon>
        <taxon>Pseudomonadati</taxon>
        <taxon>Thermodesulfobacteriota</taxon>
        <taxon>Desulfuromonadia</taxon>
        <taxon>Geobacterales</taxon>
        <taxon>Geobacteraceae</taxon>
        <taxon>Oryzomonas</taxon>
    </lineage>
</organism>
<proteinExistence type="predicted"/>
<name>A0A5A9X8V3_9BACT</name>
<accession>A0A5A9X8V3</accession>